<evidence type="ECO:0000259" key="2">
    <source>
        <dbReference type="PROSITE" id="PS51166"/>
    </source>
</evidence>
<evidence type="ECO:0000256" key="1">
    <source>
        <dbReference type="SAM" id="MobiDB-lite"/>
    </source>
</evidence>
<feature type="region of interest" description="Disordered" evidence="1">
    <location>
        <begin position="357"/>
        <end position="399"/>
    </location>
</feature>
<sequence length="399" mass="45594">MRRDQRYRWQEIEFGWKEVGQLLFRDLLTSGRRRHTFGEAERGTKTDGQGKNNEDSCKSGLSAAMISPQKQYEVSILFRVHAPKASPLERVWLLGSIPELGEWNPARAVECGQAADEWKVWQATVRLPTDSSFKWAWCTLTVDGHLKSFENGDKRFRQIFCYSGVLHTIYSEPDVEVFRQNMGSAVLTTERKTKRNDVVAVIGSCPSLGCWDPKHAVIANEFPRRSGNWTATVFFDSGRLQEWNWIIMDKNTKEIRLSEKHSTRFLFDTHGWIKIHVEWNKEPAVLDWAPRDHVGDDYIGTVELLRKMKARLLEIRRWEDAAEARRLGFPAGRMLPSPTLMGQINLPQYSNITFLSSPTMSPSKSPQPVLQIKPFRGSGLPDQINTSPIKSPPASPISL</sequence>
<feature type="compositionally biased region" description="Polar residues" evidence="1">
    <location>
        <begin position="357"/>
        <end position="368"/>
    </location>
</feature>
<dbReference type="GO" id="GO:0016020">
    <property type="term" value="C:membrane"/>
    <property type="evidence" value="ECO:0007669"/>
    <property type="project" value="TreeGrafter"/>
</dbReference>
<dbReference type="PANTHER" id="PTHR15048">
    <property type="entry name" value="STARCH-BINDING DOMAIN-CONTAINING PROTEIN 1"/>
    <property type="match status" value="1"/>
</dbReference>
<dbReference type="PROSITE" id="PS51166">
    <property type="entry name" value="CBM20"/>
    <property type="match status" value="1"/>
</dbReference>
<dbReference type="Pfam" id="PF00686">
    <property type="entry name" value="CBM_20"/>
    <property type="match status" value="2"/>
</dbReference>
<dbReference type="InterPro" id="IPR013784">
    <property type="entry name" value="Carb-bd-like_fold"/>
</dbReference>
<dbReference type="Gene3D" id="2.60.40.10">
    <property type="entry name" value="Immunoglobulins"/>
    <property type="match status" value="2"/>
</dbReference>
<dbReference type="SMART" id="SM01065">
    <property type="entry name" value="CBM_2"/>
    <property type="match status" value="2"/>
</dbReference>
<dbReference type="GO" id="GO:2001070">
    <property type="term" value="F:starch binding"/>
    <property type="evidence" value="ECO:0007669"/>
    <property type="project" value="InterPro"/>
</dbReference>
<feature type="region of interest" description="Disordered" evidence="1">
    <location>
        <begin position="38"/>
        <end position="59"/>
    </location>
</feature>
<comment type="caution">
    <text evidence="3">The sequence shown here is derived from an EMBL/GenBank/DDBJ whole genome shotgun (WGS) entry which is preliminary data.</text>
</comment>
<dbReference type="SUPFAM" id="SSF49452">
    <property type="entry name" value="Starch-binding domain-like"/>
    <property type="match status" value="2"/>
</dbReference>
<gene>
    <name evidence="3" type="ORF">C0Q70_04870</name>
</gene>
<reference evidence="3 4" key="1">
    <citation type="submission" date="2018-04" db="EMBL/GenBank/DDBJ databases">
        <title>The genome of golden apple snail Pomacea canaliculata provides insight into stress tolerance and invasive adaptation.</title>
        <authorList>
            <person name="Liu C."/>
            <person name="Liu B."/>
            <person name="Ren Y."/>
            <person name="Zhang Y."/>
            <person name="Wang H."/>
            <person name="Li S."/>
            <person name="Jiang F."/>
            <person name="Yin L."/>
            <person name="Zhang G."/>
            <person name="Qian W."/>
            <person name="Fan W."/>
        </authorList>
    </citation>
    <scope>NUCLEOTIDE SEQUENCE [LARGE SCALE GENOMIC DNA]</scope>
    <source>
        <strain evidence="3">SZHN2017</strain>
        <tissue evidence="3">Muscle</tissue>
    </source>
</reference>
<dbReference type="InterPro" id="IPR013783">
    <property type="entry name" value="Ig-like_fold"/>
</dbReference>
<feature type="domain" description="CBM20" evidence="2">
    <location>
        <begin position="68"/>
        <end position="180"/>
    </location>
</feature>
<name>A0A2T7PJP5_POMCA</name>
<dbReference type="InterPro" id="IPR002044">
    <property type="entry name" value="CBM20"/>
</dbReference>
<proteinExistence type="predicted"/>
<dbReference type="OrthoDB" id="6091801at2759"/>
<accession>A0A2T7PJP5</accession>
<dbReference type="PANTHER" id="PTHR15048:SF0">
    <property type="entry name" value="STARCH-BINDING DOMAIN-CONTAINING PROTEIN 1"/>
    <property type="match status" value="1"/>
</dbReference>
<organism evidence="3 4">
    <name type="scientific">Pomacea canaliculata</name>
    <name type="common">Golden apple snail</name>
    <dbReference type="NCBI Taxonomy" id="400727"/>
    <lineage>
        <taxon>Eukaryota</taxon>
        <taxon>Metazoa</taxon>
        <taxon>Spiralia</taxon>
        <taxon>Lophotrochozoa</taxon>
        <taxon>Mollusca</taxon>
        <taxon>Gastropoda</taxon>
        <taxon>Caenogastropoda</taxon>
        <taxon>Architaenioglossa</taxon>
        <taxon>Ampullarioidea</taxon>
        <taxon>Ampullariidae</taxon>
        <taxon>Pomacea</taxon>
    </lineage>
</organism>
<dbReference type="EMBL" id="PZQS01000003">
    <property type="protein sequence ID" value="PVD33612.1"/>
    <property type="molecule type" value="Genomic_DNA"/>
</dbReference>
<keyword evidence="4" id="KW-1185">Reference proteome</keyword>
<feature type="compositionally biased region" description="Pro residues" evidence="1">
    <location>
        <begin position="390"/>
        <end position="399"/>
    </location>
</feature>
<evidence type="ECO:0000313" key="4">
    <source>
        <dbReference type="Proteomes" id="UP000245119"/>
    </source>
</evidence>
<evidence type="ECO:0000313" key="3">
    <source>
        <dbReference type="EMBL" id="PVD33612.1"/>
    </source>
</evidence>
<protein>
    <recommendedName>
        <fullName evidence="2">CBM20 domain-containing protein</fullName>
    </recommendedName>
</protein>
<dbReference type="AlphaFoldDB" id="A0A2T7PJP5"/>
<dbReference type="Proteomes" id="UP000245119">
    <property type="component" value="Linkage Group LG3"/>
</dbReference>